<organism evidence="1 2">
    <name type="scientific">Caerostris extrusa</name>
    <name type="common">Bark spider</name>
    <name type="synonym">Caerostris bankana</name>
    <dbReference type="NCBI Taxonomy" id="172846"/>
    <lineage>
        <taxon>Eukaryota</taxon>
        <taxon>Metazoa</taxon>
        <taxon>Ecdysozoa</taxon>
        <taxon>Arthropoda</taxon>
        <taxon>Chelicerata</taxon>
        <taxon>Arachnida</taxon>
        <taxon>Araneae</taxon>
        <taxon>Araneomorphae</taxon>
        <taxon>Entelegynae</taxon>
        <taxon>Araneoidea</taxon>
        <taxon>Araneidae</taxon>
        <taxon>Caerostris</taxon>
    </lineage>
</organism>
<proteinExistence type="predicted"/>
<evidence type="ECO:0000313" key="1">
    <source>
        <dbReference type="EMBL" id="GIY55810.1"/>
    </source>
</evidence>
<dbReference type="EMBL" id="BPLR01012677">
    <property type="protein sequence ID" value="GIY55810.1"/>
    <property type="molecule type" value="Genomic_DNA"/>
</dbReference>
<gene>
    <name evidence="1" type="ORF">CEXT_306441</name>
</gene>
<evidence type="ECO:0000313" key="2">
    <source>
        <dbReference type="Proteomes" id="UP001054945"/>
    </source>
</evidence>
<keyword evidence="2" id="KW-1185">Reference proteome</keyword>
<reference evidence="1 2" key="1">
    <citation type="submission" date="2021-06" db="EMBL/GenBank/DDBJ databases">
        <title>Caerostris extrusa draft genome.</title>
        <authorList>
            <person name="Kono N."/>
            <person name="Arakawa K."/>
        </authorList>
    </citation>
    <scope>NUCLEOTIDE SEQUENCE [LARGE SCALE GENOMIC DNA]</scope>
</reference>
<protein>
    <recommendedName>
        <fullName evidence="3">Endonuclease/exonuclease/phosphatase domain-containing protein</fullName>
    </recommendedName>
</protein>
<dbReference type="Proteomes" id="UP001054945">
    <property type="component" value="Unassembled WGS sequence"/>
</dbReference>
<sequence length="161" mass="18400">MWSRYYELECMDIAQDTSTGTPTTIFPLPPLETVVDISIERPSLSSMATARHNVLDFAIFKNIPFPATTVHHELSSDHLPCILDIKMNTKPHSTPNLFVTNWNDYNYNLQHTNLNPININNEDDADTAIKNFTNDMYAALNNSSNHKYLTKRGRFPNNIKT</sequence>
<name>A0AAV4UDB7_CAEEX</name>
<accession>A0AAV4UDB7</accession>
<comment type="caution">
    <text evidence="1">The sequence shown here is derived from an EMBL/GenBank/DDBJ whole genome shotgun (WGS) entry which is preliminary data.</text>
</comment>
<dbReference type="AlphaFoldDB" id="A0AAV4UDB7"/>
<evidence type="ECO:0008006" key="3">
    <source>
        <dbReference type="Google" id="ProtNLM"/>
    </source>
</evidence>